<name>A0ABU4RST2_9HYPH</name>
<dbReference type="EMBL" id="JAXAFJ010000009">
    <property type="protein sequence ID" value="MDX6807144.1"/>
    <property type="molecule type" value="Genomic_DNA"/>
</dbReference>
<comment type="caution">
    <text evidence="1">The sequence shown here is derived from an EMBL/GenBank/DDBJ whole genome shotgun (WGS) entry which is preliminary data.</text>
</comment>
<proteinExistence type="predicted"/>
<keyword evidence="2" id="KW-1185">Reference proteome</keyword>
<dbReference type="Proteomes" id="UP001274321">
    <property type="component" value="Unassembled WGS sequence"/>
</dbReference>
<gene>
    <name evidence="1" type="ORF">SCD90_13820</name>
</gene>
<dbReference type="RefSeq" id="WP_319845266.1">
    <property type="nucleotide sequence ID" value="NZ_JAXAFJ010000009.1"/>
</dbReference>
<evidence type="ECO:0000313" key="1">
    <source>
        <dbReference type="EMBL" id="MDX6807144.1"/>
    </source>
</evidence>
<organism evidence="1 2">
    <name type="scientific">Terrihabitans rhizophilus</name>
    <dbReference type="NCBI Taxonomy" id="3092662"/>
    <lineage>
        <taxon>Bacteria</taxon>
        <taxon>Pseudomonadati</taxon>
        <taxon>Pseudomonadota</taxon>
        <taxon>Alphaproteobacteria</taxon>
        <taxon>Hyphomicrobiales</taxon>
        <taxon>Terrihabitans</taxon>
    </lineage>
</organism>
<reference evidence="1 2" key="1">
    <citation type="submission" date="2023-11" db="EMBL/GenBank/DDBJ databases">
        <authorList>
            <person name="Bao R."/>
        </authorList>
    </citation>
    <scope>NUCLEOTIDE SEQUENCE [LARGE SCALE GENOMIC DNA]</scope>
    <source>
        <strain evidence="1 2">PJ23</strain>
    </source>
</reference>
<evidence type="ECO:0000313" key="2">
    <source>
        <dbReference type="Proteomes" id="UP001274321"/>
    </source>
</evidence>
<sequence length="77" mass="8322">MENGMADETEHRGDEIELIAQADVALPTGEMIMAGTRISGRRDIEDSPPSFSFPAEEPASDITGLVKSGDLKFDQRA</sequence>
<accession>A0ABU4RST2</accession>
<protein>
    <submittedName>
        <fullName evidence="1">Uncharacterized protein</fullName>
    </submittedName>
</protein>